<evidence type="ECO:0000313" key="1">
    <source>
        <dbReference type="EMBL" id="JAI06128.1"/>
    </source>
</evidence>
<reference evidence="1" key="1">
    <citation type="submission" date="2014-11" db="EMBL/GenBank/DDBJ databases">
        <authorList>
            <person name="Amaro Gonzalez C."/>
        </authorList>
    </citation>
    <scope>NUCLEOTIDE SEQUENCE</scope>
</reference>
<sequence length="21" mass="2570">MEYTAIYCKCLKKKLYCLKNI</sequence>
<name>A0A0E9XTQ2_ANGAN</name>
<reference evidence="1" key="2">
    <citation type="journal article" date="2015" name="Fish Shellfish Immunol.">
        <title>Early steps in the European eel (Anguilla anguilla)-Vibrio vulnificus interaction in the gills: Role of the RtxA13 toxin.</title>
        <authorList>
            <person name="Callol A."/>
            <person name="Pajuelo D."/>
            <person name="Ebbesson L."/>
            <person name="Teles M."/>
            <person name="MacKenzie S."/>
            <person name="Amaro C."/>
        </authorList>
    </citation>
    <scope>NUCLEOTIDE SEQUENCE</scope>
</reference>
<protein>
    <submittedName>
        <fullName evidence="1">Uncharacterized protein</fullName>
    </submittedName>
</protein>
<dbReference type="EMBL" id="GBXM01002450">
    <property type="protein sequence ID" value="JAI06128.1"/>
    <property type="molecule type" value="Transcribed_RNA"/>
</dbReference>
<proteinExistence type="predicted"/>
<organism evidence="1">
    <name type="scientific">Anguilla anguilla</name>
    <name type="common">European freshwater eel</name>
    <name type="synonym">Muraena anguilla</name>
    <dbReference type="NCBI Taxonomy" id="7936"/>
    <lineage>
        <taxon>Eukaryota</taxon>
        <taxon>Metazoa</taxon>
        <taxon>Chordata</taxon>
        <taxon>Craniata</taxon>
        <taxon>Vertebrata</taxon>
        <taxon>Euteleostomi</taxon>
        <taxon>Actinopterygii</taxon>
        <taxon>Neopterygii</taxon>
        <taxon>Teleostei</taxon>
        <taxon>Anguilliformes</taxon>
        <taxon>Anguillidae</taxon>
        <taxon>Anguilla</taxon>
    </lineage>
</organism>
<dbReference type="AlphaFoldDB" id="A0A0E9XTQ2"/>
<accession>A0A0E9XTQ2</accession>